<gene>
    <name evidence="2" type="ORF">SCHCODRAFT_83446</name>
</gene>
<proteinExistence type="predicted"/>
<dbReference type="VEuPathDB" id="FungiDB:SCHCODRAFT_02556274"/>
<name>D8QIA6_SCHCM</name>
<sequence>MSSNNGRDNAQHSAPIPINTRGRSRSASMSSGYSSGGSPSSPSLPATPMNGSMSSPKIGVQGGSPIMSYFLAQSPTKPAATFPFRRFGATPVFEEEEGDQEPPATAHARRASTQFAGRLGAPQVIPGDHMERGTGLLRRLSIGGAAAFARPTAEMLSPTSRGPPSPTASPITPSSATTRVPPTTQMRKARRSNTVSESKPRRAPSPMGERILKGHFDGFN</sequence>
<dbReference type="EMBL" id="GL377313">
    <property type="protein sequence ID" value="EFI92195.1"/>
    <property type="molecule type" value="Genomic_DNA"/>
</dbReference>
<dbReference type="OMA" id="FRRGMAP"/>
<dbReference type="HOGENOM" id="CLU_1294783_0_0_1"/>
<evidence type="ECO:0000256" key="1">
    <source>
        <dbReference type="SAM" id="MobiDB-lite"/>
    </source>
</evidence>
<feature type="compositionally biased region" description="Low complexity" evidence="1">
    <location>
        <begin position="25"/>
        <end position="44"/>
    </location>
</feature>
<dbReference type="eggNOG" id="ENOG502SR38">
    <property type="taxonomic scope" value="Eukaryota"/>
</dbReference>
<feature type="compositionally biased region" description="Low complexity" evidence="1">
    <location>
        <begin position="168"/>
        <end position="178"/>
    </location>
</feature>
<organism evidence="3">
    <name type="scientific">Schizophyllum commune (strain H4-8 / FGSC 9210)</name>
    <name type="common">Split gill fungus</name>
    <dbReference type="NCBI Taxonomy" id="578458"/>
    <lineage>
        <taxon>Eukaryota</taxon>
        <taxon>Fungi</taxon>
        <taxon>Dikarya</taxon>
        <taxon>Basidiomycota</taxon>
        <taxon>Agaricomycotina</taxon>
        <taxon>Agaricomycetes</taxon>
        <taxon>Agaricomycetidae</taxon>
        <taxon>Agaricales</taxon>
        <taxon>Schizophyllaceae</taxon>
        <taxon>Schizophyllum</taxon>
    </lineage>
</organism>
<evidence type="ECO:0000313" key="3">
    <source>
        <dbReference type="Proteomes" id="UP000007431"/>
    </source>
</evidence>
<feature type="region of interest" description="Disordered" evidence="1">
    <location>
        <begin position="1"/>
        <end position="64"/>
    </location>
</feature>
<reference evidence="2 3" key="1">
    <citation type="journal article" date="2010" name="Nat. Biotechnol.">
        <title>Genome sequence of the model mushroom Schizophyllum commune.</title>
        <authorList>
            <person name="Ohm R.A."/>
            <person name="de Jong J.F."/>
            <person name="Lugones L.G."/>
            <person name="Aerts A."/>
            <person name="Kothe E."/>
            <person name="Stajich J.E."/>
            <person name="de Vries R.P."/>
            <person name="Record E."/>
            <person name="Levasseur A."/>
            <person name="Baker S.E."/>
            <person name="Bartholomew K.A."/>
            <person name="Coutinho P.M."/>
            <person name="Erdmann S."/>
            <person name="Fowler T.J."/>
            <person name="Gathman A.C."/>
            <person name="Lombard V."/>
            <person name="Henrissat B."/>
            <person name="Knabe N."/>
            <person name="Kuees U."/>
            <person name="Lilly W.W."/>
            <person name="Lindquist E."/>
            <person name="Lucas S."/>
            <person name="Magnuson J.K."/>
            <person name="Piumi F."/>
            <person name="Raudaskoski M."/>
            <person name="Salamov A."/>
            <person name="Schmutz J."/>
            <person name="Schwarze F.W.M.R."/>
            <person name="vanKuyk P.A."/>
            <person name="Horton J.S."/>
            <person name="Grigoriev I.V."/>
            <person name="Woesten H.A.B."/>
        </authorList>
    </citation>
    <scope>NUCLEOTIDE SEQUENCE [LARGE SCALE GENOMIC DNA]</scope>
    <source>
        <strain evidence="3">H4-8 / FGSC 9210</strain>
    </source>
</reference>
<feature type="compositionally biased region" description="Basic and acidic residues" evidence="1">
    <location>
        <begin position="210"/>
        <end position="220"/>
    </location>
</feature>
<evidence type="ECO:0000313" key="2">
    <source>
        <dbReference type="EMBL" id="EFI92195.1"/>
    </source>
</evidence>
<feature type="compositionally biased region" description="Polar residues" evidence="1">
    <location>
        <begin position="1"/>
        <end position="12"/>
    </location>
</feature>
<feature type="compositionally biased region" description="Polar residues" evidence="1">
    <location>
        <begin position="180"/>
        <end position="197"/>
    </location>
</feature>
<protein>
    <submittedName>
        <fullName evidence="2">Expressed protein</fullName>
    </submittedName>
</protein>
<dbReference type="AlphaFoldDB" id="D8QIA6"/>
<keyword evidence="3" id="KW-1185">Reference proteome</keyword>
<feature type="region of interest" description="Disordered" evidence="1">
    <location>
        <begin position="151"/>
        <end position="220"/>
    </location>
</feature>
<dbReference type="Proteomes" id="UP000007431">
    <property type="component" value="Unassembled WGS sequence"/>
</dbReference>
<dbReference type="InParanoid" id="D8QIA6"/>
<dbReference type="OrthoDB" id="2554033at2759"/>
<accession>D8QIA6</accession>